<dbReference type="EMBL" id="LNRQ01000002">
    <property type="protein sequence ID" value="KZN07638.1"/>
    <property type="molecule type" value="Genomic_DNA"/>
</dbReference>
<keyword evidence="4" id="KW-1185">Reference proteome</keyword>
<dbReference type="PROSITE" id="PS51257">
    <property type="entry name" value="PROKAR_LIPOPROTEIN"/>
    <property type="match status" value="1"/>
</dbReference>
<accession>A0A166FD51</accession>
<protein>
    <submittedName>
        <fullName evidence="2">Uncharacterized protein</fullName>
    </submittedName>
</protein>
<feature type="signal peptide" evidence="1">
    <location>
        <begin position="1"/>
        <end position="23"/>
    </location>
</feature>
<gene>
    <name evidence="2" type="ORF">DCAR_008475</name>
    <name evidence="3" type="ORF">DCAR_0209569</name>
</gene>
<dbReference type="AlphaFoldDB" id="A0A166FD51"/>
<feature type="chain" id="PRO_5007873218" evidence="1">
    <location>
        <begin position="24"/>
        <end position="137"/>
    </location>
</feature>
<name>A0A166FD51_DAUCS</name>
<keyword evidence="1" id="KW-0732">Signal</keyword>
<dbReference type="EMBL" id="CP093344">
    <property type="protein sequence ID" value="WOG90326.1"/>
    <property type="molecule type" value="Genomic_DNA"/>
</dbReference>
<organism evidence="2">
    <name type="scientific">Daucus carota subsp. sativus</name>
    <name type="common">Carrot</name>
    <dbReference type="NCBI Taxonomy" id="79200"/>
    <lineage>
        <taxon>Eukaryota</taxon>
        <taxon>Viridiplantae</taxon>
        <taxon>Streptophyta</taxon>
        <taxon>Embryophyta</taxon>
        <taxon>Tracheophyta</taxon>
        <taxon>Spermatophyta</taxon>
        <taxon>Magnoliopsida</taxon>
        <taxon>eudicotyledons</taxon>
        <taxon>Gunneridae</taxon>
        <taxon>Pentapetalae</taxon>
        <taxon>asterids</taxon>
        <taxon>campanulids</taxon>
        <taxon>Apiales</taxon>
        <taxon>Apiaceae</taxon>
        <taxon>Apioideae</taxon>
        <taxon>Scandiceae</taxon>
        <taxon>Daucinae</taxon>
        <taxon>Daucus</taxon>
        <taxon>Daucus sect. Daucus</taxon>
    </lineage>
</organism>
<evidence type="ECO:0000313" key="3">
    <source>
        <dbReference type="EMBL" id="WOG90326.1"/>
    </source>
</evidence>
<reference evidence="2" key="1">
    <citation type="journal article" date="2016" name="Nat. Genet.">
        <title>A high-quality carrot genome assembly provides new insights into carotenoid accumulation and asterid genome evolution.</title>
        <authorList>
            <person name="Iorizzo M."/>
            <person name="Ellison S."/>
            <person name="Senalik D."/>
            <person name="Zeng P."/>
            <person name="Satapoomin P."/>
            <person name="Huang J."/>
            <person name="Bowman M."/>
            <person name="Iovene M."/>
            <person name="Sanseverino W."/>
            <person name="Cavagnaro P."/>
            <person name="Yildiz M."/>
            <person name="Macko-Podgorni A."/>
            <person name="Moranska E."/>
            <person name="Grzebelus E."/>
            <person name="Grzebelus D."/>
            <person name="Ashrafi H."/>
            <person name="Zheng Z."/>
            <person name="Cheng S."/>
            <person name="Spooner D."/>
            <person name="Van Deynze A."/>
            <person name="Simon P."/>
        </authorList>
    </citation>
    <scope>NUCLEOTIDE SEQUENCE [LARGE SCALE GENOMIC DNA]</scope>
    <source>
        <tissue evidence="2">Leaf</tissue>
    </source>
</reference>
<dbReference type="Gramene" id="KZN07638">
    <property type="protein sequence ID" value="KZN07638"/>
    <property type="gene ID" value="DCAR_008475"/>
</dbReference>
<sequence>MNSRRVTLFLLLVVACYVHQGIASLSDADRKVDETQIVYDESIHAFIHEPLDSEMTEDKLPIEYWIGLPDRPVRWDDIDSYFIWRVNQTKNFLFYMLGETYIEEYNDRVMAVVRCEAQVEDCNSHYSDSQKIDGRKL</sequence>
<reference evidence="3" key="2">
    <citation type="submission" date="2022-03" db="EMBL/GenBank/DDBJ databases">
        <title>Draft title - Genomic analysis of global carrot germplasm unveils the trajectory of domestication and the origin of high carotenoid orange carrot.</title>
        <authorList>
            <person name="Iorizzo M."/>
            <person name="Ellison S."/>
            <person name="Senalik D."/>
            <person name="Macko-Podgorni A."/>
            <person name="Grzebelus D."/>
            <person name="Bostan H."/>
            <person name="Rolling W."/>
            <person name="Curaba J."/>
            <person name="Simon P."/>
        </authorList>
    </citation>
    <scope>NUCLEOTIDE SEQUENCE</scope>
    <source>
        <tissue evidence="3">Leaf</tissue>
    </source>
</reference>
<evidence type="ECO:0000313" key="2">
    <source>
        <dbReference type="EMBL" id="KZN07638.1"/>
    </source>
</evidence>
<evidence type="ECO:0000313" key="4">
    <source>
        <dbReference type="Proteomes" id="UP000077755"/>
    </source>
</evidence>
<proteinExistence type="predicted"/>
<evidence type="ECO:0000256" key="1">
    <source>
        <dbReference type="SAM" id="SignalP"/>
    </source>
</evidence>
<dbReference type="Proteomes" id="UP000077755">
    <property type="component" value="Chromosome 2"/>
</dbReference>